<sequence length="266" mass="28268">MASSDPKPTLLLAHGAWHPPHLYQPLKDALAKRGYTLIMPALPTMGKEARSVTLDADIQALLDAAEPLFAEGKEVILVAHSYGGIPATVATRSNSTAERKVAGKTGGFKHIAYLAAFAIPVAGLSNLTAVPGGQWMPWHKLIVDSQTPGGKGDKIEQLFLHEDLAKPLLYNDLADKAADDMFAQLVPQSYAATVQPLEFAVADVTIPKTYIVCEKDAAFPVPLQKHLASGSGFVQKSVSGGHSAFASVPDELAEVLVRIAEGKDKD</sequence>
<dbReference type="EMBL" id="MU858217">
    <property type="protein sequence ID" value="KAK4209075.1"/>
    <property type="molecule type" value="Genomic_DNA"/>
</dbReference>
<reference evidence="2" key="2">
    <citation type="submission" date="2023-05" db="EMBL/GenBank/DDBJ databases">
        <authorList>
            <consortium name="Lawrence Berkeley National Laboratory"/>
            <person name="Steindorff A."/>
            <person name="Hensen N."/>
            <person name="Bonometti L."/>
            <person name="Westerberg I."/>
            <person name="Brannstrom I.O."/>
            <person name="Guillou S."/>
            <person name="Cros-Aarteil S."/>
            <person name="Calhoun S."/>
            <person name="Haridas S."/>
            <person name="Kuo A."/>
            <person name="Mondo S."/>
            <person name="Pangilinan J."/>
            <person name="Riley R."/>
            <person name="Labutti K."/>
            <person name="Andreopoulos B."/>
            <person name="Lipzen A."/>
            <person name="Chen C."/>
            <person name="Yanf M."/>
            <person name="Daum C."/>
            <person name="Ng V."/>
            <person name="Clum A."/>
            <person name="Ohm R."/>
            <person name="Martin F."/>
            <person name="Silar P."/>
            <person name="Natvig D."/>
            <person name="Lalanne C."/>
            <person name="Gautier V."/>
            <person name="Ament-Velasquez S.L."/>
            <person name="Kruys A."/>
            <person name="Hutchinson M.I."/>
            <person name="Powell A.J."/>
            <person name="Barry K."/>
            <person name="Miller A.N."/>
            <person name="Grigoriev I.V."/>
            <person name="Debuchy R."/>
            <person name="Gladieux P."/>
            <person name="Thoren M.H."/>
            <person name="Johannesson H."/>
        </authorList>
    </citation>
    <scope>NUCLEOTIDE SEQUENCE</scope>
    <source>
        <strain evidence="2">PSN293</strain>
    </source>
</reference>
<dbReference type="Gene3D" id="3.40.50.1820">
    <property type="entry name" value="alpha/beta hydrolase"/>
    <property type="match status" value="1"/>
</dbReference>
<protein>
    <submittedName>
        <fullName evidence="2">Alpha/beta hydrolase fold-1</fullName>
    </submittedName>
</protein>
<evidence type="ECO:0000259" key="1">
    <source>
        <dbReference type="Pfam" id="PF12697"/>
    </source>
</evidence>
<dbReference type="InterPro" id="IPR052897">
    <property type="entry name" value="Sec-Metab_Biosynth_Hydrolase"/>
</dbReference>
<reference evidence="2" key="1">
    <citation type="journal article" date="2023" name="Mol. Phylogenet. Evol.">
        <title>Genome-scale phylogeny and comparative genomics of the fungal order Sordariales.</title>
        <authorList>
            <person name="Hensen N."/>
            <person name="Bonometti L."/>
            <person name="Westerberg I."/>
            <person name="Brannstrom I.O."/>
            <person name="Guillou S."/>
            <person name="Cros-Aarteil S."/>
            <person name="Calhoun S."/>
            <person name="Haridas S."/>
            <person name="Kuo A."/>
            <person name="Mondo S."/>
            <person name="Pangilinan J."/>
            <person name="Riley R."/>
            <person name="LaButti K."/>
            <person name="Andreopoulos B."/>
            <person name="Lipzen A."/>
            <person name="Chen C."/>
            <person name="Yan M."/>
            <person name="Daum C."/>
            <person name="Ng V."/>
            <person name="Clum A."/>
            <person name="Steindorff A."/>
            <person name="Ohm R.A."/>
            <person name="Martin F."/>
            <person name="Silar P."/>
            <person name="Natvig D.O."/>
            <person name="Lalanne C."/>
            <person name="Gautier V."/>
            <person name="Ament-Velasquez S.L."/>
            <person name="Kruys A."/>
            <person name="Hutchinson M.I."/>
            <person name="Powell A.J."/>
            <person name="Barry K."/>
            <person name="Miller A.N."/>
            <person name="Grigoriev I.V."/>
            <person name="Debuchy R."/>
            <person name="Gladieux P."/>
            <person name="Hiltunen Thoren M."/>
            <person name="Johannesson H."/>
        </authorList>
    </citation>
    <scope>NUCLEOTIDE SEQUENCE</scope>
    <source>
        <strain evidence="2">PSN293</strain>
    </source>
</reference>
<dbReference type="SUPFAM" id="SSF53474">
    <property type="entry name" value="alpha/beta-Hydrolases"/>
    <property type="match status" value="1"/>
</dbReference>
<dbReference type="InterPro" id="IPR029058">
    <property type="entry name" value="AB_hydrolase_fold"/>
</dbReference>
<dbReference type="GO" id="GO:0016787">
    <property type="term" value="F:hydrolase activity"/>
    <property type="evidence" value="ECO:0007669"/>
    <property type="project" value="UniProtKB-KW"/>
</dbReference>
<keyword evidence="3" id="KW-1185">Reference proteome</keyword>
<dbReference type="PANTHER" id="PTHR37017:SF13">
    <property type="entry name" value="AB HYDROLASE-1 DOMAIN-CONTAINING PROTEIN"/>
    <property type="match status" value="1"/>
</dbReference>
<feature type="domain" description="AB hydrolase-1" evidence="1">
    <location>
        <begin position="10"/>
        <end position="255"/>
    </location>
</feature>
<name>A0AAN6Y0N4_9PEZI</name>
<accession>A0AAN6Y0N4</accession>
<evidence type="ECO:0000313" key="3">
    <source>
        <dbReference type="Proteomes" id="UP001301769"/>
    </source>
</evidence>
<keyword evidence="2" id="KW-0378">Hydrolase</keyword>
<dbReference type="Proteomes" id="UP001301769">
    <property type="component" value="Unassembled WGS sequence"/>
</dbReference>
<dbReference type="Pfam" id="PF12697">
    <property type="entry name" value="Abhydrolase_6"/>
    <property type="match status" value="1"/>
</dbReference>
<gene>
    <name evidence="2" type="ORF">QBC37DRAFT_430893</name>
</gene>
<organism evidence="2 3">
    <name type="scientific">Rhypophila decipiens</name>
    <dbReference type="NCBI Taxonomy" id="261697"/>
    <lineage>
        <taxon>Eukaryota</taxon>
        <taxon>Fungi</taxon>
        <taxon>Dikarya</taxon>
        <taxon>Ascomycota</taxon>
        <taxon>Pezizomycotina</taxon>
        <taxon>Sordariomycetes</taxon>
        <taxon>Sordariomycetidae</taxon>
        <taxon>Sordariales</taxon>
        <taxon>Naviculisporaceae</taxon>
        <taxon>Rhypophila</taxon>
    </lineage>
</organism>
<proteinExistence type="predicted"/>
<comment type="caution">
    <text evidence="2">The sequence shown here is derived from an EMBL/GenBank/DDBJ whole genome shotgun (WGS) entry which is preliminary data.</text>
</comment>
<dbReference type="InterPro" id="IPR000073">
    <property type="entry name" value="AB_hydrolase_1"/>
</dbReference>
<dbReference type="PANTHER" id="PTHR37017">
    <property type="entry name" value="AB HYDROLASE-1 DOMAIN-CONTAINING PROTEIN-RELATED"/>
    <property type="match status" value="1"/>
</dbReference>
<evidence type="ECO:0000313" key="2">
    <source>
        <dbReference type="EMBL" id="KAK4209075.1"/>
    </source>
</evidence>
<dbReference type="AlphaFoldDB" id="A0AAN6Y0N4"/>